<dbReference type="STRING" id="1702214.AL399_08600"/>
<keyword evidence="2" id="KW-0472">Membrane</keyword>
<feature type="region of interest" description="Disordered" evidence="1">
    <location>
        <begin position="830"/>
        <end position="907"/>
    </location>
</feature>
<dbReference type="PATRIC" id="fig|1702214.3.peg.2105"/>
<evidence type="ECO:0000256" key="2">
    <source>
        <dbReference type="SAM" id="Phobius"/>
    </source>
</evidence>
<dbReference type="EMBL" id="LIIK01000055">
    <property type="protein sequence ID" value="KQM08216.1"/>
    <property type="molecule type" value="Genomic_DNA"/>
</dbReference>
<organism evidence="4 5">
    <name type="scientific">Candidatus [Bacteroides] periocalifornicus</name>
    <dbReference type="NCBI Taxonomy" id="1702214"/>
    <lineage>
        <taxon>Bacteria</taxon>
        <taxon>Pseudomonadati</taxon>
        <taxon>Bacteroidota</taxon>
    </lineage>
</organism>
<gene>
    <name evidence="4" type="ORF">AL399_08600</name>
</gene>
<sequence length="1488" mass="163070">MKKKVFLLLGLVVLVVLGVVLWLCLRPRPIRVAAVNMPDFMLSRMVLSADKLNADVRPEYDLTRLSKYDAVLVFGMGLKWTEDDRDIIRALDEKGVKYTTMMVTTPENNLTNMDSVAQKTLLRYIMNGGTSNYRSAFNYLRRDVVGKPLRTGEVAEPIRYGDDLLFARDSEDKAFYSIREYEEYYRAHGYREGAPRVAVITGIAGPFNSNREYLDELYDGLTAQGFNIYQISSFGKRLEFLDSIQPDLVVYFPHGRLLSGRSDELIAWLKGRNIPVLAPITVGMTHQEWVADPNGLIGGFLSQSVVTPEIDGAILPYALVVMEERNDGLKIFRTASERLATFCQLAKNYVALKHKPNGEKRVAIYYYKGPGANSLVAQGIEVDNSLFNVLVHLKQAGYNVDGLPATAKEFNRLIMTQGALFNSYAEGAQSDFMRSGYPAFVPADSLQRWVDITLTPRQRDTLKAKYGPVPGEYLTYVQDGKPGIAVTRIQLGNVAILPQPAQGAGANDFKMVHGSVPVPAYPFIASYMWVRYAFGADVMMHFGTHGSLEFIPGKQVALSHEDYTDRMVNTLPHIYYYTTANIGEAIIAKRRSYAELVSYLAPPFISTELEAEVSAFLKLCEQYLGNEKDDEALSLRIKKIAVAKGYYRDLKLDSVLSKPYSRDEIDMLSDFVVELATAKIPGGMYRTGIPFPAEKIASSVRMLTVDPLAYGIAQLAKYRGQATAAQIKNDTYYAQHFLKPAEAQIRAIQARPNVDLQAELQRAGVRAGDLATEKAYLAMQAEKAKQGSGGMMGMGSMMGMPTSMGSMSGKMGGKSGGMMGGGHPSWIPKIGKRPEGAAGGHPTGDAKAKGNEGHPVDTPREGAKPAGMGGHPGGMPKEGAKPESMGGHPGGMPKEGAKPEGMGGHPGSMPMGNSDSGKVDQKFLDSVQPLVEAIGMIREALVKVPYYKQALLESPSRELKGIENAYNGGYMAPSPGGDYIASPSVLPTGRNLYAIDPERTPTQKAWEHAKQLADDLIADYRKRHDGDFPRKVSFTLWSSSFIESEGTTVGEILYLLGVQPVRDRMGRVLDVELIPAEELGRPRIDVVVQTSGQLRDIAASRLFLIQKAVELAAEAPADAVENMVAKGVTDAERALLDQGLTPAQARELSTARVFGGVNGAYGTGIQEMVEAGDKWEDRSEIASVYLNNMGAIYGSKGAWGSFTEGTFRAALQNTDAVVQPRQSNTWGALSLDHVYEFMGGLTLAVHEVTGKDPEGYFSDLRNRNRVRTQEIKQAIGVEARTTILNPTYVKQMLAEGAGAAAAIDETITNTYGWNVMKESVIDRELWEAIYDMYVADTQHLGTVEFFKRENPAALQNMTGTMLETVRKGMWKASPEVVANLAKIHTDLIKEFGAGCSGTVCNNAKLRDFIGQQVDAQTKADYEAKIDQVRNAAPSADSKGQVLKKDEQNSQVQTTEGSPWQKSLTWIIGGIVVIAAALIVFARRRKREE</sequence>
<dbReference type="Proteomes" id="UP000054172">
    <property type="component" value="Unassembled WGS sequence"/>
</dbReference>
<evidence type="ECO:0000259" key="3">
    <source>
        <dbReference type="Pfam" id="PF02514"/>
    </source>
</evidence>
<feature type="compositionally biased region" description="Basic and acidic residues" evidence="1">
    <location>
        <begin position="844"/>
        <end position="863"/>
    </location>
</feature>
<comment type="caution">
    <text evidence="4">The sequence shown here is derived from an EMBL/GenBank/DDBJ whole genome shotgun (WGS) entry which is preliminary data.</text>
</comment>
<dbReference type="PANTHER" id="PTHR44119:SF4">
    <property type="entry name" value="AEROBIC COBALTOCHELATASE SUBUNIT COBN"/>
    <property type="match status" value="1"/>
</dbReference>
<evidence type="ECO:0000313" key="4">
    <source>
        <dbReference type="EMBL" id="KQM08216.1"/>
    </source>
</evidence>
<proteinExistence type="predicted"/>
<accession>A0A0Q4B4U9</accession>
<evidence type="ECO:0000256" key="1">
    <source>
        <dbReference type="SAM" id="MobiDB-lite"/>
    </source>
</evidence>
<dbReference type="Pfam" id="PF02514">
    <property type="entry name" value="CobN-Mg_chel"/>
    <property type="match status" value="1"/>
</dbReference>
<dbReference type="PANTHER" id="PTHR44119">
    <property type="entry name" value="MAGNESIUM-CHELATASE SUBUNIT CHLH, CHLOROPLASTIC"/>
    <property type="match status" value="1"/>
</dbReference>
<dbReference type="InterPro" id="IPR003672">
    <property type="entry name" value="CobN/Mg_chltase"/>
</dbReference>
<feature type="region of interest" description="Disordered" evidence="1">
    <location>
        <begin position="1432"/>
        <end position="1455"/>
    </location>
</feature>
<reference evidence="4" key="1">
    <citation type="submission" date="2015-08" db="EMBL/GenBank/DDBJ databases">
        <title>Candidatus Bacteriodes Periocalifornicus.</title>
        <authorList>
            <person name="McLean J.S."/>
            <person name="Kelley S."/>
        </authorList>
    </citation>
    <scope>NUCLEOTIDE SEQUENCE [LARGE SCALE GENOMIC DNA]</scope>
    <source>
        <strain evidence="4">12B</strain>
    </source>
</reference>
<feature type="transmembrane region" description="Helical" evidence="2">
    <location>
        <begin position="1462"/>
        <end position="1481"/>
    </location>
</feature>
<keyword evidence="2" id="KW-1133">Transmembrane helix</keyword>
<protein>
    <submittedName>
        <fullName evidence="4">Cobalt chelatase</fullName>
    </submittedName>
</protein>
<keyword evidence="2" id="KW-0812">Transmembrane</keyword>
<evidence type="ECO:0000313" key="5">
    <source>
        <dbReference type="Proteomes" id="UP000054172"/>
    </source>
</evidence>
<name>A0A0Q4B4U9_9BACT</name>
<feature type="domain" description="CobN/magnesium chelatase" evidence="3">
    <location>
        <begin position="123"/>
        <end position="1376"/>
    </location>
</feature>
<keyword evidence="5" id="KW-1185">Reference proteome</keyword>